<dbReference type="Pfam" id="PF00563">
    <property type="entry name" value="EAL"/>
    <property type="match status" value="1"/>
</dbReference>
<dbReference type="PROSITE" id="PS51833">
    <property type="entry name" value="HDOD"/>
    <property type="match status" value="1"/>
</dbReference>
<reference evidence="3 4" key="1">
    <citation type="submission" date="2014-12" db="EMBL/GenBank/DDBJ databases">
        <title>Mercury Reductase activity and rhizosphere competence traits in the genome of root associated Photobacterium halotolerans MELD1.</title>
        <authorList>
            <person name="Mathew D.C."/>
            <person name="Huang C.-C."/>
        </authorList>
    </citation>
    <scope>NUCLEOTIDE SEQUENCE [LARGE SCALE GENOMIC DNA]</scope>
    <source>
        <strain evidence="3 4">MELD1</strain>
    </source>
</reference>
<dbReference type="Gene3D" id="1.10.3210.10">
    <property type="entry name" value="Hypothetical protein af1432"/>
    <property type="match status" value="1"/>
</dbReference>
<dbReference type="Proteomes" id="UP000033633">
    <property type="component" value="Unassembled WGS sequence"/>
</dbReference>
<dbReference type="Gene3D" id="3.20.20.450">
    <property type="entry name" value="EAL domain"/>
    <property type="match status" value="1"/>
</dbReference>
<keyword evidence="4" id="KW-1185">Reference proteome</keyword>
<dbReference type="InterPro" id="IPR035919">
    <property type="entry name" value="EAL_sf"/>
</dbReference>
<evidence type="ECO:0000313" key="4">
    <source>
        <dbReference type="Proteomes" id="UP000033633"/>
    </source>
</evidence>
<evidence type="ECO:0000259" key="1">
    <source>
        <dbReference type="PROSITE" id="PS50883"/>
    </source>
</evidence>
<dbReference type="GO" id="GO:0016301">
    <property type="term" value="F:kinase activity"/>
    <property type="evidence" value="ECO:0007669"/>
    <property type="project" value="UniProtKB-KW"/>
</dbReference>
<gene>
    <name evidence="3" type="ORF">KY46_19755</name>
</gene>
<dbReference type="PATRIC" id="fig|265726.11.peg.2751"/>
<dbReference type="OrthoDB" id="9804751at2"/>
<dbReference type="EMBL" id="JWYV01000024">
    <property type="protein sequence ID" value="KKC98206.1"/>
    <property type="molecule type" value="Genomic_DNA"/>
</dbReference>
<keyword evidence="3" id="KW-0418">Kinase</keyword>
<dbReference type="PROSITE" id="PS50883">
    <property type="entry name" value="EAL"/>
    <property type="match status" value="1"/>
</dbReference>
<evidence type="ECO:0000313" key="3">
    <source>
        <dbReference type="EMBL" id="KKC98206.1"/>
    </source>
</evidence>
<feature type="domain" description="EAL" evidence="1">
    <location>
        <begin position="1"/>
        <end position="204"/>
    </location>
</feature>
<protein>
    <submittedName>
        <fullName evidence="3">Histidine kinase</fullName>
    </submittedName>
</protein>
<evidence type="ECO:0000259" key="2">
    <source>
        <dbReference type="PROSITE" id="PS51833"/>
    </source>
</evidence>
<dbReference type="RefSeq" id="WP_046222348.1">
    <property type="nucleotide sequence ID" value="NZ_JWYV01000024.1"/>
</dbReference>
<comment type="caution">
    <text evidence="3">The sequence shown here is derived from an EMBL/GenBank/DDBJ whole genome shotgun (WGS) entry which is preliminary data.</text>
</comment>
<dbReference type="STRING" id="265726.KY46_19755"/>
<name>A0A0F5V8W7_9GAMM</name>
<dbReference type="InterPro" id="IPR013976">
    <property type="entry name" value="HDOD"/>
</dbReference>
<dbReference type="Pfam" id="PF08668">
    <property type="entry name" value="HDOD"/>
    <property type="match status" value="1"/>
</dbReference>
<dbReference type="PANTHER" id="PTHR33525:SF4">
    <property type="entry name" value="CYCLIC DI-GMP PHOSPHODIESTERASE CDGJ"/>
    <property type="match status" value="1"/>
</dbReference>
<dbReference type="SUPFAM" id="SSF141868">
    <property type="entry name" value="EAL domain-like"/>
    <property type="match status" value="1"/>
</dbReference>
<accession>A0A0F5V8W7</accession>
<dbReference type="InterPro" id="IPR001633">
    <property type="entry name" value="EAL_dom"/>
</dbReference>
<dbReference type="PIRSF" id="PIRSF003180">
    <property type="entry name" value="DiGMPpdiest_YuxH"/>
    <property type="match status" value="1"/>
</dbReference>
<dbReference type="PANTHER" id="PTHR33525">
    <property type="match status" value="1"/>
</dbReference>
<sequence>MYSYLARQPVLDRDKTTIGYELLFRDGPKNCFPDVPPEEATNRLLLNNFFSNGSNDVCSGKLAFVNFPEQSLLKGTPLLFPSHSFVIEVLESCTPSDTLLDTVRDLHQRGYQIALDDFNPSVEWNRFLPFVHIIKFDLQLTPIDKARFFIRRHKDKPIQFLAEKVETYAEFREAKAAGFHLFQGYFFSKPEMMQQKTLSPSALTTLRLYQQICQDVVNFDEAEEIIATDLSLSYKLLRHVNAITSNRAVPISSFKQALIYLGEERLRRFISFVATSHVTRDKPPSLYCLSLQRAHLCELLAADISPKLNGNRAFLTGLFSMLDSLLDQPLDVLIPMLPLDISIQDALIHRSGKLGYLLSLVCAYDHADWDQVDTMCMKLGLESEHVAHRYLESLEWVTSIEELQ</sequence>
<dbReference type="InterPro" id="IPR014408">
    <property type="entry name" value="dGMP_Pdiesterase_EAL/HD-GYP"/>
</dbReference>
<dbReference type="InterPro" id="IPR052340">
    <property type="entry name" value="RNase_Y/CdgJ"/>
</dbReference>
<keyword evidence="3" id="KW-0808">Transferase</keyword>
<feature type="domain" description="HDOD" evidence="2">
    <location>
        <begin position="198"/>
        <end position="385"/>
    </location>
</feature>
<dbReference type="SUPFAM" id="SSF109604">
    <property type="entry name" value="HD-domain/PDEase-like"/>
    <property type="match status" value="1"/>
</dbReference>
<organism evidence="3 4">
    <name type="scientific">Photobacterium halotolerans</name>
    <dbReference type="NCBI Taxonomy" id="265726"/>
    <lineage>
        <taxon>Bacteria</taxon>
        <taxon>Pseudomonadati</taxon>
        <taxon>Pseudomonadota</taxon>
        <taxon>Gammaproteobacteria</taxon>
        <taxon>Vibrionales</taxon>
        <taxon>Vibrionaceae</taxon>
        <taxon>Photobacterium</taxon>
    </lineage>
</organism>
<dbReference type="AlphaFoldDB" id="A0A0F5V8W7"/>
<proteinExistence type="predicted"/>